<proteinExistence type="predicted"/>
<reference evidence="1 2" key="1">
    <citation type="journal article" date="2014" name="Nat. Commun.">
        <title>Molecular traces of alternative social organization in a termite genome.</title>
        <authorList>
            <person name="Terrapon N."/>
            <person name="Li C."/>
            <person name="Robertson H.M."/>
            <person name="Ji L."/>
            <person name="Meng X."/>
            <person name="Booth W."/>
            <person name="Chen Z."/>
            <person name="Childers C.P."/>
            <person name="Glastad K.M."/>
            <person name="Gokhale K."/>
            <person name="Gowin J."/>
            <person name="Gronenberg W."/>
            <person name="Hermansen R.A."/>
            <person name="Hu H."/>
            <person name="Hunt B.G."/>
            <person name="Huylmans A.K."/>
            <person name="Khalil S.M."/>
            <person name="Mitchell R.D."/>
            <person name="Munoz-Torres M.C."/>
            <person name="Mustard J.A."/>
            <person name="Pan H."/>
            <person name="Reese J.T."/>
            <person name="Scharf M.E."/>
            <person name="Sun F."/>
            <person name="Vogel H."/>
            <person name="Xiao J."/>
            <person name="Yang W."/>
            <person name="Yang Z."/>
            <person name="Yang Z."/>
            <person name="Zhou J."/>
            <person name="Zhu J."/>
            <person name="Brent C.S."/>
            <person name="Elsik C.G."/>
            <person name="Goodisman M.A."/>
            <person name="Liberles D.A."/>
            <person name="Roe R.M."/>
            <person name="Vargo E.L."/>
            <person name="Vilcinskas A."/>
            <person name="Wang J."/>
            <person name="Bornberg-Bauer E."/>
            <person name="Korb J."/>
            <person name="Zhang G."/>
            <person name="Liebig J."/>
        </authorList>
    </citation>
    <scope>NUCLEOTIDE SEQUENCE [LARGE SCALE GENOMIC DNA]</scope>
    <source>
        <tissue evidence="1">Whole organism</tissue>
    </source>
</reference>
<dbReference type="EMBL" id="KK853168">
    <property type="protein sequence ID" value="KDR10376.1"/>
    <property type="molecule type" value="Genomic_DNA"/>
</dbReference>
<accession>A0A067QPF9</accession>
<protein>
    <submittedName>
        <fullName evidence="1">Uncharacterized protein</fullName>
    </submittedName>
</protein>
<organism evidence="1 2">
    <name type="scientific">Zootermopsis nevadensis</name>
    <name type="common">Dampwood termite</name>
    <dbReference type="NCBI Taxonomy" id="136037"/>
    <lineage>
        <taxon>Eukaryota</taxon>
        <taxon>Metazoa</taxon>
        <taxon>Ecdysozoa</taxon>
        <taxon>Arthropoda</taxon>
        <taxon>Hexapoda</taxon>
        <taxon>Insecta</taxon>
        <taxon>Pterygota</taxon>
        <taxon>Neoptera</taxon>
        <taxon>Polyneoptera</taxon>
        <taxon>Dictyoptera</taxon>
        <taxon>Blattodea</taxon>
        <taxon>Blattoidea</taxon>
        <taxon>Termitoidae</taxon>
        <taxon>Termopsidae</taxon>
        <taxon>Zootermopsis</taxon>
    </lineage>
</organism>
<keyword evidence="2" id="KW-1185">Reference proteome</keyword>
<name>A0A067QPF9_ZOONE</name>
<sequence>MTPATALMIKYMSLKVPVSATAVDSVSTILPNFNANTNEVAMGHCISHEMFSVSSSGHHTCLNDMSVL</sequence>
<evidence type="ECO:0000313" key="1">
    <source>
        <dbReference type="EMBL" id="KDR10376.1"/>
    </source>
</evidence>
<dbReference type="Proteomes" id="UP000027135">
    <property type="component" value="Unassembled WGS sequence"/>
</dbReference>
<dbReference type="AlphaFoldDB" id="A0A067QPF9"/>
<dbReference type="InParanoid" id="A0A067QPF9"/>
<gene>
    <name evidence="1" type="ORF">L798_15549</name>
</gene>
<evidence type="ECO:0000313" key="2">
    <source>
        <dbReference type="Proteomes" id="UP000027135"/>
    </source>
</evidence>